<accession>A0A2W2EA04</accession>
<sequence length="232" mass="25366">MRAGGVVMACWNAMIPYIVPELSDEQKAAGHEAVKYPIIYANVALRNWKAWARLGINSIRFPHGFWSSASLDFPVSMGRHYRFSADPDEPIVVHFGTGLTQEGLANPQDAARAGRAALARMPFEDLEHSMRTALADVLTPGGFDPAKDIAGHRRTSPDIAGITVNRWAHGYARYNILPWDADAWPQRPTPADIIGTPVGRITVSTTDQADHGFVDGAIESAYRAVSYLAALR</sequence>
<evidence type="ECO:0000313" key="2">
    <source>
        <dbReference type="Proteomes" id="UP000249304"/>
    </source>
</evidence>
<dbReference type="EMBL" id="POUD01000040">
    <property type="protein sequence ID" value="PZG19291.1"/>
    <property type="molecule type" value="Genomic_DNA"/>
</dbReference>
<dbReference type="Proteomes" id="UP000249304">
    <property type="component" value="Unassembled WGS sequence"/>
</dbReference>
<dbReference type="AlphaFoldDB" id="A0A2W2EA04"/>
<organism evidence="1 2">
    <name type="scientific">Nonomuraea aridisoli</name>
    <dbReference type="NCBI Taxonomy" id="2070368"/>
    <lineage>
        <taxon>Bacteria</taxon>
        <taxon>Bacillati</taxon>
        <taxon>Actinomycetota</taxon>
        <taxon>Actinomycetes</taxon>
        <taxon>Streptosporangiales</taxon>
        <taxon>Streptosporangiaceae</taxon>
        <taxon>Nonomuraea</taxon>
    </lineage>
</organism>
<keyword evidence="2" id="KW-1185">Reference proteome</keyword>
<dbReference type="OrthoDB" id="20837at2"/>
<dbReference type="RefSeq" id="WP_111179130.1">
    <property type="nucleotide sequence ID" value="NZ_POUD01000040.1"/>
</dbReference>
<protein>
    <recommendedName>
        <fullName evidence="3">Amine oxidase domain-containing protein</fullName>
    </recommendedName>
</protein>
<comment type="caution">
    <text evidence="1">The sequence shown here is derived from an EMBL/GenBank/DDBJ whole genome shotgun (WGS) entry which is preliminary data.</text>
</comment>
<name>A0A2W2EA04_9ACTN</name>
<evidence type="ECO:0008006" key="3">
    <source>
        <dbReference type="Google" id="ProtNLM"/>
    </source>
</evidence>
<evidence type="ECO:0000313" key="1">
    <source>
        <dbReference type="EMBL" id="PZG19291.1"/>
    </source>
</evidence>
<reference evidence="1 2" key="1">
    <citation type="submission" date="2018-01" db="EMBL/GenBank/DDBJ databases">
        <title>Draft genome sequence of Nonomuraea sp. KC333.</title>
        <authorList>
            <person name="Sahin N."/>
            <person name="Saygin H."/>
            <person name="Ay H."/>
        </authorList>
    </citation>
    <scope>NUCLEOTIDE SEQUENCE [LARGE SCALE GENOMIC DNA]</scope>
    <source>
        <strain evidence="1 2">KC333</strain>
    </source>
</reference>
<proteinExistence type="predicted"/>
<gene>
    <name evidence="1" type="ORF">C1J01_12610</name>
</gene>